<name>A0A1P8UBD2_9MICO</name>
<dbReference type="GO" id="GO:0030246">
    <property type="term" value="F:carbohydrate binding"/>
    <property type="evidence" value="ECO:0007669"/>
    <property type="project" value="UniProtKB-ARBA"/>
</dbReference>
<evidence type="ECO:0000256" key="3">
    <source>
        <dbReference type="ARBA" id="ARBA00022729"/>
    </source>
</evidence>
<dbReference type="KEGG" id="maur:BOH66_15020"/>
<accession>A0A1P8UBD2</accession>
<dbReference type="SUPFAM" id="SSF53822">
    <property type="entry name" value="Periplasmic binding protein-like I"/>
    <property type="match status" value="1"/>
</dbReference>
<evidence type="ECO:0000256" key="2">
    <source>
        <dbReference type="ARBA" id="ARBA00007639"/>
    </source>
</evidence>
<sequence length="419" mass="43171">MVKSTRFRRIRVAATALAAVGALSLAGCSATSSTPDNTPDAGQTPAADGCGSVPQIGAIDPGDLLSGFSSDVQTGYNAYPYEIQESAWSDWKPDKTEGFTAAIVGQAPAAPFIAAYQGALADSLEAYGVDVVLNVAPNDPTDVPGQLQQFGQALSLKPDIIFFNAAAPEAALDLVSQAHDAGIPVISMVSQIDSPYAISVTYNANLQAMVGAAYTLQNIGGEGSILEVTGIPGISNEIAWEDGTEKALALCPDVTVAGQAQGMFQPPVAQQAVVQYLATNPAGVDAVLQAGTMGWAIRDAFEQSGIPVPPIADIGASQGFAAWAAADPAYPYVGTSTPAVPMAQSAAQIGVKVLSGAGPKLNHIVWEPYLVTADDLSSIVDPSWVPEDGTDLAPDGVYFTDEQIAEFFNSPELGPQSPE</sequence>
<dbReference type="STRING" id="36805.BOH66_15020"/>
<evidence type="ECO:0000256" key="4">
    <source>
        <dbReference type="SAM" id="SignalP"/>
    </source>
</evidence>
<dbReference type="OrthoDB" id="9813037at2"/>
<dbReference type="InterPro" id="IPR025997">
    <property type="entry name" value="SBP_2_dom"/>
</dbReference>
<feature type="domain" description="Periplasmic binding protein" evidence="5">
    <location>
        <begin position="105"/>
        <end position="356"/>
    </location>
</feature>
<comment type="subcellular location">
    <subcellularLocation>
        <location evidence="1">Cell envelope</location>
    </subcellularLocation>
</comment>
<dbReference type="GO" id="GO:0030313">
    <property type="term" value="C:cell envelope"/>
    <property type="evidence" value="ECO:0007669"/>
    <property type="project" value="UniProtKB-SubCell"/>
</dbReference>
<proteinExistence type="inferred from homology"/>
<evidence type="ECO:0000256" key="1">
    <source>
        <dbReference type="ARBA" id="ARBA00004196"/>
    </source>
</evidence>
<evidence type="ECO:0000259" key="5">
    <source>
        <dbReference type="Pfam" id="PF13407"/>
    </source>
</evidence>
<feature type="signal peptide" evidence="4">
    <location>
        <begin position="1"/>
        <end position="18"/>
    </location>
</feature>
<dbReference type="EMBL" id="CP018762">
    <property type="protein sequence ID" value="APZ35409.1"/>
    <property type="molecule type" value="Genomic_DNA"/>
</dbReference>
<comment type="similarity">
    <text evidence="2">Belongs to the bacterial solute-binding protein 2 family.</text>
</comment>
<feature type="chain" id="PRO_5038458292" description="Periplasmic binding protein domain-containing protein" evidence="4">
    <location>
        <begin position="19"/>
        <end position="419"/>
    </location>
</feature>
<evidence type="ECO:0000313" key="6">
    <source>
        <dbReference type="EMBL" id="APZ35409.1"/>
    </source>
</evidence>
<reference evidence="6 7" key="1">
    <citation type="submission" date="2016-12" db="EMBL/GenBank/DDBJ databases">
        <title>Complete genome sequence of Microbacterium aurum KACC 15219.</title>
        <authorList>
            <person name="Jung Y."/>
            <person name="Shin J.-H."/>
            <person name="Lee Y.-J."/>
            <person name="Yi H."/>
            <person name="Bahn Y.-S."/>
            <person name="Kim J.F."/>
            <person name="Lee D.-W."/>
        </authorList>
    </citation>
    <scope>NUCLEOTIDE SEQUENCE [LARGE SCALE GENOMIC DNA]</scope>
    <source>
        <strain evidence="6 7">KACC 15219</strain>
    </source>
</reference>
<dbReference type="RefSeq" id="WP_076691778.1">
    <property type="nucleotide sequence ID" value="NZ_CP018762.1"/>
</dbReference>
<organism evidence="6 7">
    <name type="scientific">Microbacterium aurum</name>
    <dbReference type="NCBI Taxonomy" id="36805"/>
    <lineage>
        <taxon>Bacteria</taxon>
        <taxon>Bacillati</taxon>
        <taxon>Actinomycetota</taxon>
        <taxon>Actinomycetes</taxon>
        <taxon>Micrococcales</taxon>
        <taxon>Microbacteriaceae</taxon>
        <taxon>Microbacterium</taxon>
    </lineage>
</organism>
<dbReference type="AlphaFoldDB" id="A0A1P8UBD2"/>
<gene>
    <name evidence="6" type="ORF">BOH66_15020</name>
</gene>
<protein>
    <recommendedName>
        <fullName evidence="5">Periplasmic binding protein domain-containing protein</fullName>
    </recommendedName>
</protein>
<dbReference type="Proteomes" id="UP000187185">
    <property type="component" value="Chromosome"/>
</dbReference>
<dbReference type="PROSITE" id="PS51257">
    <property type="entry name" value="PROKAR_LIPOPROTEIN"/>
    <property type="match status" value="1"/>
</dbReference>
<dbReference type="Pfam" id="PF13407">
    <property type="entry name" value="Peripla_BP_4"/>
    <property type="match status" value="1"/>
</dbReference>
<dbReference type="PANTHER" id="PTHR46847:SF1">
    <property type="entry name" value="D-ALLOSE-BINDING PERIPLASMIC PROTEIN-RELATED"/>
    <property type="match status" value="1"/>
</dbReference>
<dbReference type="InterPro" id="IPR028082">
    <property type="entry name" value="Peripla_BP_I"/>
</dbReference>
<dbReference type="PANTHER" id="PTHR46847">
    <property type="entry name" value="D-ALLOSE-BINDING PERIPLASMIC PROTEIN-RELATED"/>
    <property type="match status" value="1"/>
</dbReference>
<keyword evidence="7" id="KW-1185">Reference proteome</keyword>
<evidence type="ECO:0000313" key="7">
    <source>
        <dbReference type="Proteomes" id="UP000187185"/>
    </source>
</evidence>
<keyword evidence="3 4" id="KW-0732">Signal</keyword>
<dbReference type="Gene3D" id="3.40.50.2300">
    <property type="match status" value="2"/>
</dbReference>